<evidence type="ECO:0000313" key="2">
    <source>
        <dbReference type="EMBL" id="GAG80759.1"/>
    </source>
</evidence>
<evidence type="ECO:0000256" key="1">
    <source>
        <dbReference type="SAM" id="Phobius"/>
    </source>
</evidence>
<accession>X1AFR8</accession>
<comment type="caution">
    <text evidence="2">The sequence shown here is derived from an EMBL/GenBank/DDBJ whole genome shotgun (WGS) entry which is preliminary data.</text>
</comment>
<feature type="non-terminal residue" evidence="2">
    <location>
        <position position="92"/>
    </location>
</feature>
<dbReference type="EMBL" id="BART01012421">
    <property type="protein sequence ID" value="GAG80759.1"/>
    <property type="molecule type" value="Genomic_DNA"/>
</dbReference>
<gene>
    <name evidence="2" type="ORF">S01H4_25937</name>
</gene>
<protein>
    <submittedName>
        <fullName evidence="2">Uncharacterized protein</fullName>
    </submittedName>
</protein>
<keyword evidence="1" id="KW-1133">Transmembrane helix</keyword>
<proteinExistence type="predicted"/>
<reference evidence="2" key="1">
    <citation type="journal article" date="2014" name="Front. Microbiol.">
        <title>High frequency of phylogenetically diverse reductive dehalogenase-homologous genes in deep subseafloor sedimentary metagenomes.</title>
        <authorList>
            <person name="Kawai M."/>
            <person name="Futagami T."/>
            <person name="Toyoda A."/>
            <person name="Takaki Y."/>
            <person name="Nishi S."/>
            <person name="Hori S."/>
            <person name="Arai W."/>
            <person name="Tsubouchi T."/>
            <person name="Morono Y."/>
            <person name="Uchiyama I."/>
            <person name="Ito T."/>
            <person name="Fujiyama A."/>
            <person name="Inagaki F."/>
            <person name="Takami H."/>
        </authorList>
    </citation>
    <scope>NUCLEOTIDE SEQUENCE</scope>
    <source>
        <strain evidence="2">Expedition CK06-06</strain>
    </source>
</reference>
<keyword evidence="1" id="KW-0812">Transmembrane</keyword>
<dbReference type="AlphaFoldDB" id="X1AFR8"/>
<name>X1AFR8_9ZZZZ</name>
<feature type="transmembrane region" description="Helical" evidence="1">
    <location>
        <begin position="6"/>
        <end position="23"/>
    </location>
</feature>
<organism evidence="2">
    <name type="scientific">marine sediment metagenome</name>
    <dbReference type="NCBI Taxonomy" id="412755"/>
    <lineage>
        <taxon>unclassified sequences</taxon>
        <taxon>metagenomes</taxon>
        <taxon>ecological metagenomes</taxon>
    </lineage>
</organism>
<sequence>MYRRNYLINVTLTFIFISIYMCLQISCTYFTSTHVEFSEEKHHELVGMWFARNISTGALPQEYINELTWTFHNNYKFEFERYYLVDDVFTGD</sequence>
<keyword evidence="1" id="KW-0472">Membrane</keyword>